<dbReference type="InterPro" id="IPR036034">
    <property type="entry name" value="PDZ_sf"/>
</dbReference>
<feature type="compositionally biased region" description="Polar residues" evidence="7">
    <location>
        <begin position="814"/>
        <end position="827"/>
    </location>
</feature>
<feature type="region of interest" description="Disordered" evidence="7">
    <location>
        <begin position="314"/>
        <end position="350"/>
    </location>
</feature>
<dbReference type="eggNOG" id="KOG1703">
    <property type="taxonomic scope" value="Eukaryota"/>
</dbReference>
<dbReference type="GO" id="GO:0031941">
    <property type="term" value="C:filamentous actin"/>
    <property type="evidence" value="ECO:0007669"/>
    <property type="project" value="TreeGrafter"/>
</dbReference>
<sequence>MERVTVRMARSDRRTPWGFGVTEAPDGAVLIVNVIGGSLADRAGLRNGDVVDRLEDLDNLDINAVDRLLVTAHEKIELIVTRQSSGAPTRIWRPEVTENTGPGHEHTPYRVNLQHSSDSRPPQGFNNSALPFETDQRVKHMQYNSPLGIYSDKSAAEQYVQQTQGLVGNDGARAAAGRPEEPAYLRSETLRLLKEQEHGSSAGTTLSNHPNPSGLPVCFMCTRPILGVMARAAGKNLHGDCLSCATCGNSLRNVGHHFIEDKFYCDIHGTQRKAGGRPGMDPNIFVKSSPTAAQPIHIQDNSPRAAYHPQINQTARPVSVSPAPSAGSRQVTTHYHTPKTQGILSPAQRGVPNAAFGADLSKTVTYGGGVGPGGTHYDPNRLSPAPSQFSQSSRGQNPPPVPSNPPPNHESSRVPDSVRSAVSPRRSGKVPRQWPPPPGPATNRYWQIDPADALKKEKDKLNYGEDLAALIREVEQQGKPEGKPARVGKPTAKNPELDKLKAVSKPAEVKPKAKAEPKPKKVGRRASNISKEQVQQAFEEHRKRQEAKAEQAKPDEPENPQPELKIEVDPPRIQDGIHWTVIHSPQGQEAQVRSTSPAKVTSEAAPASNGVVKPIPSYAIAQPIKISKTATPQPFRPGQAGQERPHYSSVGLKEEKTPVPAPRSPQLAPPTSYIVRSSDANITTSTDLQTTVTRQYTELLAAPHPDTIDQSTSPIPTIRLHRHTSHEAGKADAGTSPIKIQEQRSWVPTSGVRIHEPTGPEAGPVAYRTLTTSPKPFQKSMATSPISGGQGQLGTYLGAAGAASQAGQEAKPLSQLSQDAPRSQAGQGSRYAPLPSQADQPARQLSQEAQYRQAAQPTRAVYQADQDAKPLPREAQFGQADQDAKPLPREAQFGQADQLAKPLPQQAQYRQAGQSSQAEQTAKPLSQQPQYRPAPQGTQAAYQADQDAKPLPQLATYRQAAQPTQAAYELSQADQDSKQLPGQADYRRAQADQPAKPFPEPTLADQNLPYPGTHRSAQDAPAPTPQRPAWQRRQPSSDLDPDQPILDQDQVGRPQAYPGLDQPSLSEPSQVNPELARMDQVGRPQAYPDQAYPVKDYLKRPQAIRKDPKHFKKVDFSKTSPTVIPEWKDSADIIDESDILTECSKEDDSYLKAATYDGDESEMIDNKSDVSTFDIEEEEILDSGRQKIRVVGKSHGGGDAEKQWRQRAMELLDDDAQTERDLMIVAALNERLQGLREMEDDDRVRAIECIARHQSELEQTQTQLSTLLESAIVYLQNLRPPEDQDTPEPTRAEERVQDLRKKVLEDLEQLPILGEGPPPPPERKVFPFQSYQPKGLEDRGVVESPVTQSLHDVLDEFYSIRKSTPLDPVEDSRNFLAARLGHVMNLDEEESMSAEKGSSYTKTSFERTTTDTRPVSQDTVGARSAGHLTTTTTTQQQNGGRVPYCEACKQQIRGAFVLATGKSWCPEHFVCANSSCRRRLLECGFVEEDGQKFCEQCFEQHIAPRCAKCSKPIISDCLNALQKKWHPTCFTCAHCQKPFGNSAFYLEQGLPYCEQDWNALFTTKCVSCRYPIEAGDRWVEALGNAFHSNCFTCARCNHNLEGESFFAKNGQPFCRLHA</sequence>
<evidence type="ECO:0000256" key="4">
    <source>
        <dbReference type="ARBA" id="ARBA00022833"/>
    </source>
</evidence>
<protein>
    <submittedName>
        <fullName evidence="10">CBN-ALP-1 protein</fullName>
    </submittedName>
</protein>
<feature type="compositionally biased region" description="Polar residues" evidence="7">
    <location>
        <begin position="327"/>
        <end position="343"/>
    </location>
</feature>
<keyword evidence="2" id="KW-0963">Cytoplasm</keyword>
<accession>G0N294</accession>
<dbReference type="PROSITE" id="PS50106">
    <property type="entry name" value="PDZ"/>
    <property type="match status" value="1"/>
</dbReference>
<proteinExistence type="predicted"/>
<feature type="compositionally biased region" description="Polar residues" evidence="7">
    <location>
        <begin position="586"/>
        <end position="599"/>
    </location>
</feature>
<dbReference type="GO" id="GO:0061061">
    <property type="term" value="P:muscle structure development"/>
    <property type="evidence" value="ECO:0007669"/>
    <property type="project" value="TreeGrafter"/>
</dbReference>
<feature type="region of interest" description="Disordered" evidence="7">
    <location>
        <begin position="629"/>
        <end position="680"/>
    </location>
</feature>
<dbReference type="FunFam" id="2.10.110.10:FF:000146">
    <property type="entry name" value="ALP/Enigma encoding"/>
    <property type="match status" value="1"/>
</dbReference>
<dbReference type="PROSITE" id="PS00478">
    <property type="entry name" value="LIM_DOMAIN_1"/>
    <property type="match status" value="1"/>
</dbReference>
<dbReference type="SMART" id="SM00735">
    <property type="entry name" value="ZM"/>
    <property type="match status" value="1"/>
</dbReference>
<dbReference type="InterPro" id="IPR001781">
    <property type="entry name" value="Znf_LIM"/>
</dbReference>
<evidence type="ECO:0000313" key="10">
    <source>
        <dbReference type="EMBL" id="EGT50588.1"/>
    </source>
</evidence>
<dbReference type="FunFam" id="2.10.110.10:FF:000069">
    <property type="entry name" value="Uncharacterized protein, isoform Z"/>
    <property type="match status" value="1"/>
</dbReference>
<feature type="compositionally biased region" description="Polar residues" evidence="7">
    <location>
        <begin position="385"/>
        <end position="396"/>
    </location>
</feature>
<dbReference type="CDD" id="cd09360">
    <property type="entry name" value="LIM_ALP_like"/>
    <property type="match status" value="1"/>
</dbReference>
<dbReference type="GO" id="GO:0043050">
    <property type="term" value="P:nematode pharyngeal pumping"/>
    <property type="evidence" value="ECO:0007669"/>
    <property type="project" value="EnsemblMetazoa"/>
</dbReference>
<evidence type="ECO:0000256" key="3">
    <source>
        <dbReference type="ARBA" id="ARBA00022723"/>
    </source>
</evidence>
<dbReference type="InterPro" id="IPR006643">
    <property type="entry name" value="Zasp-like_motif"/>
</dbReference>
<feature type="compositionally biased region" description="Basic and acidic residues" evidence="7">
    <location>
        <begin position="495"/>
        <end position="519"/>
    </location>
</feature>
<feature type="compositionally biased region" description="Polar residues" evidence="7">
    <location>
        <begin position="1063"/>
        <end position="1072"/>
    </location>
</feature>
<evidence type="ECO:0000259" key="9">
    <source>
        <dbReference type="PROSITE" id="PS50106"/>
    </source>
</evidence>
<dbReference type="PROSITE" id="PS50023">
    <property type="entry name" value="LIM_DOMAIN_2"/>
    <property type="match status" value="3"/>
</dbReference>
<dbReference type="Pfam" id="PF00412">
    <property type="entry name" value="LIM"/>
    <property type="match status" value="4"/>
</dbReference>
<dbReference type="GO" id="GO:0051371">
    <property type="term" value="F:muscle alpha-actinin binding"/>
    <property type="evidence" value="ECO:0007669"/>
    <property type="project" value="TreeGrafter"/>
</dbReference>
<dbReference type="GO" id="GO:0008340">
    <property type="term" value="P:determination of adult lifespan"/>
    <property type="evidence" value="ECO:0007669"/>
    <property type="project" value="EnsemblMetazoa"/>
</dbReference>
<keyword evidence="11" id="KW-1185">Reference proteome</keyword>
<dbReference type="CDD" id="cd09455">
    <property type="entry name" value="LIM1_Enigma_like_1"/>
    <property type="match status" value="1"/>
</dbReference>
<feature type="region of interest" description="Disordered" evidence="7">
    <location>
        <begin position="367"/>
        <end position="445"/>
    </location>
</feature>
<dbReference type="GO" id="GO:0030036">
    <property type="term" value="P:actin cytoskeleton organization"/>
    <property type="evidence" value="ECO:0007669"/>
    <property type="project" value="TreeGrafter"/>
</dbReference>
<keyword evidence="4 6" id="KW-0862">Zinc</keyword>
<dbReference type="PANTHER" id="PTHR24214">
    <property type="entry name" value="PDZ AND LIM DOMAIN PROTEIN ZASP"/>
    <property type="match status" value="1"/>
</dbReference>
<dbReference type="FunFam" id="2.10.110.10:FF:000060">
    <property type="entry name" value="Uncharacterized protein, isoform Z"/>
    <property type="match status" value="1"/>
</dbReference>
<evidence type="ECO:0000256" key="1">
    <source>
        <dbReference type="ARBA" id="ARBA00004496"/>
    </source>
</evidence>
<dbReference type="SMART" id="SM00228">
    <property type="entry name" value="PDZ"/>
    <property type="match status" value="1"/>
</dbReference>
<feature type="domain" description="LIM zinc-binding" evidence="8">
    <location>
        <begin position="216"/>
        <end position="275"/>
    </location>
</feature>
<dbReference type="Proteomes" id="UP000008068">
    <property type="component" value="Unassembled WGS sequence"/>
</dbReference>
<evidence type="ECO:0000256" key="5">
    <source>
        <dbReference type="ARBA" id="ARBA00023038"/>
    </source>
</evidence>
<dbReference type="InParanoid" id="G0N294"/>
<feature type="compositionally biased region" description="Basic and acidic residues" evidence="7">
    <location>
        <begin position="472"/>
        <end position="484"/>
    </location>
</feature>
<dbReference type="GO" id="GO:0001725">
    <property type="term" value="C:stress fiber"/>
    <property type="evidence" value="ECO:0007669"/>
    <property type="project" value="TreeGrafter"/>
</dbReference>
<keyword evidence="3 6" id="KW-0479">Metal-binding</keyword>
<feature type="compositionally biased region" description="Polar residues" evidence="7">
    <location>
        <begin position="527"/>
        <end position="536"/>
    </location>
</feature>
<dbReference type="CDD" id="cd09461">
    <property type="entry name" value="LIM3_Enigma_like_1"/>
    <property type="match status" value="1"/>
</dbReference>
<evidence type="ECO:0000259" key="8">
    <source>
        <dbReference type="PROSITE" id="PS50023"/>
    </source>
</evidence>
<dbReference type="InterPro" id="IPR001478">
    <property type="entry name" value="PDZ"/>
</dbReference>
<feature type="domain" description="PDZ" evidence="9">
    <location>
        <begin position="5"/>
        <end position="84"/>
    </location>
</feature>
<evidence type="ECO:0000256" key="7">
    <source>
        <dbReference type="SAM" id="MobiDB-lite"/>
    </source>
</evidence>
<dbReference type="FunCoup" id="G0N294">
    <property type="interactions" value="135"/>
</dbReference>
<name>G0N294_CAEBE</name>
<dbReference type="OrthoDB" id="5911912at2759"/>
<comment type="subcellular location">
    <subcellularLocation>
        <location evidence="1">Cytoplasm</location>
    </subcellularLocation>
</comment>
<dbReference type="GO" id="GO:0055120">
    <property type="term" value="C:striated muscle dense body"/>
    <property type="evidence" value="ECO:0007669"/>
    <property type="project" value="EnsemblMetazoa"/>
</dbReference>
<keyword evidence="5 6" id="KW-0440">LIM domain</keyword>
<dbReference type="SUPFAM" id="SSF50156">
    <property type="entry name" value="PDZ domain-like"/>
    <property type="match status" value="1"/>
</dbReference>
<organism evidence="11">
    <name type="scientific">Caenorhabditis brenneri</name>
    <name type="common">Nematode worm</name>
    <dbReference type="NCBI Taxonomy" id="135651"/>
    <lineage>
        <taxon>Eukaryota</taxon>
        <taxon>Metazoa</taxon>
        <taxon>Ecdysozoa</taxon>
        <taxon>Nematoda</taxon>
        <taxon>Chromadorea</taxon>
        <taxon>Rhabditida</taxon>
        <taxon>Rhabditina</taxon>
        <taxon>Rhabditomorpha</taxon>
        <taxon>Rhabditoidea</taxon>
        <taxon>Rhabditidae</taxon>
        <taxon>Peloderinae</taxon>
        <taxon>Caenorhabditis</taxon>
    </lineage>
</organism>
<dbReference type="Gene3D" id="2.30.42.10">
    <property type="match status" value="1"/>
</dbReference>
<dbReference type="EMBL" id="GL379829">
    <property type="protein sequence ID" value="EGT50588.1"/>
    <property type="molecule type" value="Genomic_DNA"/>
</dbReference>
<dbReference type="SMART" id="SM00132">
    <property type="entry name" value="LIM"/>
    <property type="match status" value="4"/>
</dbReference>
<gene>
    <name evidence="10" type="primary">Cbn-alp-1</name>
    <name evidence="10" type="ORF">CAEBREN_08329</name>
</gene>
<feature type="compositionally biased region" description="Polar residues" evidence="7">
    <location>
        <begin position="905"/>
        <end position="941"/>
    </location>
</feature>
<feature type="domain" description="LIM zinc-binding" evidence="8">
    <location>
        <begin position="1564"/>
        <end position="1618"/>
    </location>
</feature>
<reference evidence="11" key="1">
    <citation type="submission" date="2011-07" db="EMBL/GenBank/DDBJ databases">
        <authorList>
            <consortium name="Caenorhabditis brenneri Sequencing and Analysis Consortium"/>
            <person name="Wilson R.K."/>
        </authorList>
    </citation>
    <scope>NUCLEOTIDE SEQUENCE [LARGE SCALE GENOMIC DNA]</scope>
    <source>
        <strain evidence="11">PB2801</strain>
    </source>
</reference>
<feature type="compositionally biased region" description="Polar residues" evidence="7">
    <location>
        <begin position="837"/>
        <end position="856"/>
    </location>
</feature>
<feature type="compositionally biased region" description="Polar residues" evidence="7">
    <location>
        <begin position="769"/>
        <end position="787"/>
    </location>
</feature>
<feature type="compositionally biased region" description="Low complexity" evidence="7">
    <location>
        <begin position="1034"/>
        <end position="1049"/>
    </location>
</feature>
<dbReference type="SUPFAM" id="SSF57716">
    <property type="entry name" value="Glucocorticoid receptor-like (DNA-binding domain)"/>
    <property type="match status" value="4"/>
</dbReference>
<feature type="region of interest" description="Disordered" evidence="7">
    <location>
        <begin position="472"/>
        <end position="571"/>
    </location>
</feature>
<evidence type="ECO:0000313" key="11">
    <source>
        <dbReference type="Proteomes" id="UP000008068"/>
    </source>
</evidence>
<feature type="region of interest" description="Disordered" evidence="7">
    <location>
        <begin position="586"/>
        <end position="611"/>
    </location>
</feature>
<feature type="region of interest" description="Disordered" evidence="7">
    <location>
        <begin position="723"/>
        <end position="1106"/>
    </location>
</feature>
<dbReference type="InterPro" id="IPR050604">
    <property type="entry name" value="PDZ-LIM_domain"/>
</dbReference>
<dbReference type="GO" id="GO:0003779">
    <property type="term" value="F:actin binding"/>
    <property type="evidence" value="ECO:0007669"/>
    <property type="project" value="TreeGrafter"/>
</dbReference>
<dbReference type="GO" id="GO:0005912">
    <property type="term" value="C:adherens junction"/>
    <property type="evidence" value="ECO:0007669"/>
    <property type="project" value="TreeGrafter"/>
</dbReference>
<feature type="region of interest" description="Disordered" evidence="7">
    <location>
        <begin position="1388"/>
        <end position="1420"/>
    </location>
</feature>
<dbReference type="Gene3D" id="2.10.110.10">
    <property type="entry name" value="Cysteine Rich Protein"/>
    <property type="match status" value="4"/>
</dbReference>
<dbReference type="GO" id="GO:0030018">
    <property type="term" value="C:Z disc"/>
    <property type="evidence" value="ECO:0007669"/>
    <property type="project" value="TreeGrafter"/>
</dbReference>
<dbReference type="STRING" id="135651.G0N294"/>
<feature type="domain" description="LIM zinc-binding" evidence="8">
    <location>
        <begin position="1504"/>
        <end position="1563"/>
    </location>
</feature>
<dbReference type="PANTHER" id="PTHR24214:SF38">
    <property type="entry name" value="PDZ AND LIM DOMAIN PROTEIN ZASP-RELATED"/>
    <property type="match status" value="1"/>
</dbReference>
<feature type="compositionally biased region" description="Low complexity" evidence="7">
    <location>
        <begin position="798"/>
        <end position="810"/>
    </location>
</feature>
<feature type="compositionally biased region" description="Low complexity" evidence="7">
    <location>
        <begin position="317"/>
        <end position="326"/>
    </location>
</feature>
<dbReference type="GO" id="GO:0046872">
    <property type="term" value="F:metal ion binding"/>
    <property type="evidence" value="ECO:0007669"/>
    <property type="project" value="UniProtKB-KW"/>
</dbReference>
<dbReference type="FunFam" id="2.10.110.10:FF:000020">
    <property type="entry name" value="PDZ and LIM domain protein 5"/>
    <property type="match status" value="1"/>
</dbReference>
<dbReference type="OMA" id="KEEWRQQ"/>
<evidence type="ECO:0000256" key="6">
    <source>
        <dbReference type="PROSITE-ProRule" id="PRU00125"/>
    </source>
</evidence>
<evidence type="ECO:0000256" key="2">
    <source>
        <dbReference type="ARBA" id="ARBA00022490"/>
    </source>
</evidence>
<dbReference type="HOGENOM" id="CLU_003406_0_0_1"/>
<feature type="compositionally biased region" description="Pro residues" evidence="7">
    <location>
        <begin position="397"/>
        <end position="408"/>
    </location>
</feature>
<feature type="compositionally biased region" description="Basic and acidic residues" evidence="7">
    <location>
        <begin position="538"/>
        <end position="556"/>
    </location>
</feature>